<keyword evidence="3" id="KW-1185">Reference proteome</keyword>
<dbReference type="AlphaFoldDB" id="A0A4Z2H0G1"/>
<gene>
    <name evidence="2" type="ORF">EYF80_031383</name>
</gene>
<reference evidence="2 3" key="1">
    <citation type="submission" date="2019-03" db="EMBL/GenBank/DDBJ databases">
        <title>First draft genome of Liparis tanakae, snailfish: a comprehensive survey of snailfish specific genes.</title>
        <authorList>
            <person name="Kim W."/>
            <person name="Song I."/>
            <person name="Jeong J.-H."/>
            <person name="Kim D."/>
            <person name="Kim S."/>
            <person name="Ryu S."/>
            <person name="Song J.Y."/>
            <person name="Lee S.K."/>
        </authorList>
    </citation>
    <scope>NUCLEOTIDE SEQUENCE [LARGE SCALE GENOMIC DNA]</scope>
    <source>
        <tissue evidence="2">Muscle</tissue>
    </source>
</reference>
<protein>
    <submittedName>
        <fullName evidence="2">Uncharacterized protein</fullName>
    </submittedName>
</protein>
<dbReference type="Proteomes" id="UP000314294">
    <property type="component" value="Unassembled WGS sequence"/>
</dbReference>
<comment type="caution">
    <text evidence="2">The sequence shown here is derived from an EMBL/GenBank/DDBJ whole genome shotgun (WGS) entry which is preliminary data.</text>
</comment>
<proteinExistence type="predicted"/>
<dbReference type="EMBL" id="SRLO01000380">
    <property type="protein sequence ID" value="TNN58372.1"/>
    <property type="molecule type" value="Genomic_DNA"/>
</dbReference>
<name>A0A4Z2H0G1_9TELE</name>
<feature type="region of interest" description="Disordered" evidence="1">
    <location>
        <begin position="42"/>
        <end position="79"/>
    </location>
</feature>
<evidence type="ECO:0000313" key="2">
    <source>
        <dbReference type="EMBL" id="TNN58372.1"/>
    </source>
</evidence>
<accession>A0A4Z2H0G1</accession>
<organism evidence="2 3">
    <name type="scientific">Liparis tanakae</name>
    <name type="common">Tanaka's snailfish</name>
    <dbReference type="NCBI Taxonomy" id="230148"/>
    <lineage>
        <taxon>Eukaryota</taxon>
        <taxon>Metazoa</taxon>
        <taxon>Chordata</taxon>
        <taxon>Craniata</taxon>
        <taxon>Vertebrata</taxon>
        <taxon>Euteleostomi</taxon>
        <taxon>Actinopterygii</taxon>
        <taxon>Neopterygii</taxon>
        <taxon>Teleostei</taxon>
        <taxon>Neoteleostei</taxon>
        <taxon>Acanthomorphata</taxon>
        <taxon>Eupercaria</taxon>
        <taxon>Perciformes</taxon>
        <taxon>Cottioidei</taxon>
        <taxon>Cottales</taxon>
        <taxon>Liparidae</taxon>
        <taxon>Liparis</taxon>
    </lineage>
</organism>
<evidence type="ECO:0000256" key="1">
    <source>
        <dbReference type="SAM" id="MobiDB-lite"/>
    </source>
</evidence>
<feature type="compositionally biased region" description="Basic and acidic residues" evidence="1">
    <location>
        <begin position="42"/>
        <end position="53"/>
    </location>
</feature>
<feature type="compositionally biased region" description="Basic and acidic residues" evidence="1">
    <location>
        <begin position="67"/>
        <end position="79"/>
    </location>
</feature>
<evidence type="ECO:0000313" key="3">
    <source>
        <dbReference type="Proteomes" id="UP000314294"/>
    </source>
</evidence>
<sequence length="79" mass="8711">MSFNGPRMEMSHNFRVKTNTPVHYGRESTLCPLGMLTVVSVDREKKEGDREDTGQPSDAPDIVQRGSGREGERGGGDVF</sequence>